<dbReference type="RefSeq" id="WP_004074537.1">
    <property type="nucleotide sequence ID" value="NZ_CM001488.1"/>
</dbReference>
<dbReference type="PANTHER" id="PTHR34139:SF1">
    <property type="entry name" value="RNASE MJ1380-RELATED"/>
    <property type="match status" value="1"/>
</dbReference>
<dbReference type="GO" id="GO:0000166">
    <property type="term" value="F:nucleotide binding"/>
    <property type="evidence" value="ECO:0007669"/>
    <property type="project" value="UniProtKB-KW"/>
</dbReference>
<sequence length="125" mass="14227">MYDLEIVIDLLHKLQEALNKIQVRMQSVKSVSDLTDSAKGVEKLDLLCMPLIVIGELVKKIDKLTDQSLLKNYPAIPWAEIKGMRNIVVHDYFNIDAEEIFNTCKEDIPRLSKTVGIMISDLGRK</sequence>
<evidence type="ECO:0000256" key="5">
    <source>
        <dbReference type="ARBA" id="ARBA00022801"/>
    </source>
</evidence>
<keyword evidence="8" id="KW-1185">Reference proteome</keyword>
<name>I5B5Y5_9BACT</name>
<evidence type="ECO:0000256" key="4">
    <source>
        <dbReference type="ARBA" id="ARBA00022741"/>
    </source>
</evidence>
<dbReference type="InterPro" id="IPR008201">
    <property type="entry name" value="HepT-like"/>
</dbReference>
<keyword evidence="4" id="KW-0547">Nucleotide-binding</keyword>
<evidence type="ECO:0000313" key="7">
    <source>
        <dbReference type="EMBL" id="EIM64898.1"/>
    </source>
</evidence>
<gene>
    <name evidence="7" type="ORF">DespoDRAFT_03096</name>
</gene>
<dbReference type="GO" id="GO:0004540">
    <property type="term" value="F:RNA nuclease activity"/>
    <property type="evidence" value="ECO:0007669"/>
    <property type="project" value="InterPro"/>
</dbReference>
<keyword evidence="1" id="KW-0597">Phosphoprotein</keyword>
<evidence type="ECO:0000256" key="6">
    <source>
        <dbReference type="ARBA" id="ARBA00024207"/>
    </source>
</evidence>
<dbReference type="eggNOG" id="COG2361">
    <property type="taxonomic scope" value="Bacteria"/>
</dbReference>
<reference evidence="7 8" key="2">
    <citation type="submission" date="2012-02" db="EMBL/GenBank/DDBJ databases">
        <title>Improved High-Quality Draft sequence of Desulfobacter postgatei 2ac9.</title>
        <authorList>
            <consortium name="US DOE Joint Genome Institute"/>
            <person name="Lucas S."/>
            <person name="Han J."/>
            <person name="Lapidus A."/>
            <person name="Cheng J.-F."/>
            <person name="Goodwin L."/>
            <person name="Pitluck S."/>
            <person name="Peters L."/>
            <person name="Ovchinnikova G."/>
            <person name="Held B."/>
            <person name="Detter J.C."/>
            <person name="Han C."/>
            <person name="Tapia R."/>
            <person name="Land M."/>
            <person name="Hauser L."/>
            <person name="Kyrpides N."/>
            <person name="Ivanova N."/>
            <person name="Pagani I."/>
            <person name="Orellana R."/>
            <person name="Lovley D."/>
            <person name="Woyke T."/>
        </authorList>
    </citation>
    <scope>NUCLEOTIDE SEQUENCE [LARGE SCALE GENOMIC DNA]</scope>
    <source>
        <strain evidence="7 8">2ac9</strain>
    </source>
</reference>
<dbReference type="Proteomes" id="UP000005778">
    <property type="component" value="Chromosome"/>
</dbReference>
<dbReference type="Pfam" id="PF01934">
    <property type="entry name" value="HepT-like"/>
    <property type="match status" value="1"/>
</dbReference>
<dbReference type="GO" id="GO:0110001">
    <property type="term" value="C:toxin-antitoxin complex"/>
    <property type="evidence" value="ECO:0007669"/>
    <property type="project" value="InterPro"/>
</dbReference>
<evidence type="ECO:0008006" key="9">
    <source>
        <dbReference type="Google" id="ProtNLM"/>
    </source>
</evidence>
<dbReference type="InterPro" id="IPR051813">
    <property type="entry name" value="HepT_RNase_toxin"/>
</dbReference>
<evidence type="ECO:0000313" key="8">
    <source>
        <dbReference type="Proteomes" id="UP000005778"/>
    </source>
</evidence>
<comment type="similarity">
    <text evidence="6">Belongs to the HepT RNase toxin family.</text>
</comment>
<dbReference type="GO" id="GO:0016787">
    <property type="term" value="F:hydrolase activity"/>
    <property type="evidence" value="ECO:0007669"/>
    <property type="project" value="UniProtKB-KW"/>
</dbReference>
<dbReference type="Gene3D" id="1.20.120.580">
    <property type="entry name" value="bsu32300-like"/>
    <property type="match status" value="1"/>
</dbReference>
<keyword evidence="3" id="KW-0540">Nuclease</keyword>
<dbReference type="STRING" id="879212.DespoDRAFT_03096"/>
<evidence type="ECO:0000256" key="1">
    <source>
        <dbReference type="ARBA" id="ARBA00022553"/>
    </source>
</evidence>
<dbReference type="AlphaFoldDB" id="I5B5Y5"/>
<keyword evidence="2" id="KW-1277">Toxin-antitoxin system</keyword>
<dbReference type="OrthoDB" id="9802833at2"/>
<protein>
    <recommendedName>
        <fullName evidence="9">DUF86 domain-containing protein</fullName>
    </recommendedName>
</protein>
<dbReference type="EMBL" id="CM001488">
    <property type="protein sequence ID" value="EIM64898.1"/>
    <property type="molecule type" value="Genomic_DNA"/>
</dbReference>
<proteinExistence type="inferred from homology"/>
<dbReference type="PANTHER" id="PTHR34139">
    <property type="entry name" value="UPF0331 PROTEIN MJ0127"/>
    <property type="match status" value="1"/>
</dbReference>
<evidence type="ECO:0000256" key="3">
    <source>
        <dbReference type="ARBA" id="ARBA00022722"/>
    </source>
</evidence>
<keyword evidence="5" id="KW-0378">Hydrolase</keyword>
<accession>I5B5Y5</accession>
<reference evidence="7 8" key="1">
    <citation type="submission" date="2011-09" db="EMBL/GenBank/DDBJ databases">
        <authorList>
            <consortium name="US DOE Joint Genome Institute (JGI-PGF)"/>
            <person name="Lucas S."/>
            <person name="Han J."/>
            <person name="Lapidus A."/>
            <person name="Cheng J.-F."/>
            <person name="Goodwin L."/>
            <person name="Pitluck S."/>
            <person name="Peters L."/>
            <person name="Land M.L."/>
            <person name="Hauser L."/>
            <person name="Orellana R."/>
            <person name="Lovley D."/>
            <person name="Woyke T.J."/>
        </authorList>
    </citation>
    <scope>NUCLEOTIDE SEQUENCE [LARGE SCALE GENOMIC DNA]</scope>
    <source>
        <strain evidence="7 8">2ac9</strain>
    </source>
</reference>
<evidence type="ECO:0000256" key="2">
    <source>
        <dbReference type="ARBA" id="ARBA00022649"/>
    </source>
</evidence>
<dbReference type="InterPro" id="IPR037038">
    <property type="entry name" value="HepT-like_sf"/>
</dbReference>
<dbReference type="HOGENOM" id="CLU_142825_2_0_7"/>
<organism evidence="7 8">
    <name type="scientific">Desulfobacter postgatei 2ac9</name>
    <dbReference type="NCBI Taxonomy" id="879212"/>
    <lineage>
        <taxon>Bacteria</taxon>
        <taxon>Pseudomonadati</taxon>
        <taxon>Thermodesulfobacteriota</taxon>
        <taxon>Desulfobacteria</taxon>
        <taxon>Desulfobacterales</taxon>
        <taxon>Desulfobacteraceae</taxon>
        <taxon>Desulfobacter</taxon>
    </lineage>
</organism>